<dbReference type="SUPFAM" id="SSF54189">
    <property type="entry name" value="Ribosomal proteins S24e, L23 and L15e"/>
    <property type="match status" value="1"/>
</dbReference>
<dbReference type="InterPro" id="IPR012677">
    <property type="entry name" value="Nucleotide-bd_a/b_plait_sf"/>
</dbReference>
<dbReference type="GO" id="GO:1990904">
    <property type="term" value="C:ribonucleoprotein complex"/>
    <property type="evidence" value="ECO:0007669"/>
    <property type="project" value="UniProtKB-KW"/>
</dbReference>
<evidence type="ECO:0000256" key="2">
    <source>
        <dbReference type="ARBA" id="ARBA00022980"/>
    </source>
</evidence>
<keyword evidence="3 4" id="KW-0687">Ribonucleoprotein</keyword>
<keyword evidence="4" id="KW-0694">RNA-binding</keyword>
<dbReference type="EMBL" id="PFPK01000019">
    <property type="protein sequence ID" value="PIZ95164.1"/>
    <property type="molecule type" value="Genomic_DNA"/>
</dbReference>
<accession>A0A2M7V8P6</accession>
<comment type="subunit">
    <text evidence="4">Part of the 50S ribosomal subunit. Contacts protein L29, and trigger factor when it is bound to the ribosome.</text>
</comment>
<evidence type="ECO:0000313" key="6">
    <source>
        <dbReference type="Proteomes" id="UP000228568"/>
    </source>
</evidence>
<dbReference type="GO" id="GO:0006412">
    <property type="term" value="P:translation"/>
    <property type="evidence" value="ECO:0007669"/>
    <property type="project" value="UniProtKB-UniRule"/>
</dbReference>
<reference evidence="6" key="1">
    <citation type="submission" date="2017-09" db="EMBL/GenBank/DDBJ databases">
        <title>Depth-based differentiation of microbial function through sediment-hosted aquifers and enrichment of novel symbionts in the deep terrestrial subsurface.</title>
        <authorList>
            <person name="Probst A.J."/>
            <person name="Ladd B."/>
            <person name="Jarett J.K."/>
            <person name="Geller-Mcgrath D.E."/>
            <person name="Sieber C.M.K."/>
            <person name="Emerson J.B."/>
            <person name="Anantharaman K."/>
            <person name="Thomas B.C."/>
            <person name="Malmstrom R."/>
            <person name="Stieglmeier M."/>
            <person name="Klingl A."/>
            <person name="Woyke T."/>
            <person name="Ryan C.M."/>
            <person name="Banfield J.F."/>
        </authorList>
    </citation>
    <scope>NUCLEOTIDE SEQUENCE [LARGE SCALE GENOMIC DNA]</scope>
</reference>
<dbReference type="NCBIfam" id="NF004363">
    <property type="entry name" value="PRK05738.2-4"/>
    <property type="match status" value="1"/>
</dbReference>
<organism evidence="5 6">
    <name type="scientific">Candidatus Magasanikbacteria bacterium CG_4_10_14_0_2_um_filter_37_12</name>
    <dbReference type="NCBI Taxonomy" id="1974637"/>
    <lineage>
        <taxon>Bacteria</taxon>
        <taxon>Candidatus Magasanikiibacteriota</taxon>
    </lineage>
</organism>
<dbReference type="GO" id="GO:0005840">
    <property type="term" value="C:ribosome"/>
    <property type="evidence" value="ECO:0007669"/>
    <property type="project" value="UniProtKB-KW"/>
</dbReference>
<dbReference type="GO" id="GO:0019843">
    <property type="term" value="F:rRNA binding"/>
    <property type="evidence" value="ECO:0007669"/>
    <property type="project" value="UniProtKB-UniRule"/>
</dbReference>
<dbReference type="InterPro" id="IPR013025">
    <property type="entry name" value="Ribosomal_uL23-like"/>
</dbReference>
<dbReference type="GO" id="GO:0003735">
    <property type="term" value="F:structural constituent of ribosome"/>
    <property type="evidence" value="ECO:0007669"/>
    <property type="project" value="InterPro"/>
</dbReference>
<comment type="similarity">
    <text evidence="1 4">Belongs to the universal ribosomal protein uL23 family.</text>
</comment>
<gene>
    <name evidence="4" type="primary">rplW</name>
    <name evidence="5" type="ORF">COX81_01725</name>
</gene>
<evidence type="ECO:0000256" key="4">
    <source>
        <dbReference type="HAMAP-Rule" id="MF_01369"/>
    </source>
</evidence>
<dbReference type="NCBIfam" id="NF004359">
    <property type="entry name" value="PRK05738.1-3"/>
    <property type="match status" value="1"/>
</dbReference>
<dbReference type="Pfam" id="PF00276">
    <property type="entry name" value="Ribosomal_L23"/>
    <property type="match status" value="1"/>
</dbReference>
<dbReference type="Gene3D" id="3.30.70.330">
    <property type="match status" value="1"/>
</dbReference>
<evidence type="ECO:0000256" key="1">
    <source>
        <dbReference type="ARBA" id="ARBA00006700"/>
    </source>
</evidence>
<keyword evidence="2 4" id="KW-0689">Ribosomal protein</keyword>
<comment type="caution">
    <text evidence="5">The sequence shown here is derived from an EMBL/GenBank/DDBJ whole genome shotgun (WGS) entry which is preliminary data.</text>
</comment>
<name>A0A2M7V8P6_9BACT</name>
<dbReference type="AlphaFoldDB" id="A0A2M7V8P6"/>
<evidence type="ECO:0000313" key="5">
    <source>
        <dbReference type="EMBL" id="PIZ95164.1"/>
    </source>
</evidence>
<comment type="function">
    <text evidence="4">One of the early assembly proteins it binds 23S rRNA. One of the proteins that surrounds the polypeptide exit tunnel on the outside of the ribosome. Forms the main docking site for trigger factor binding to the ribosome.</text>
</comment>
<evidence type="ECO:0000256" key="3">
    <source>
        <dbReference type="ARBA" id="ARBA00023274"/>
    </source>
</evidence>
<proteinExistence type="inferred from homology"/>
<dbReference type="Proteomes" id="UP000228568">
    <property type="component" value="Unassembled WGS sequence"/>
</dbReference>
<dbReference type="InterPro" id="IPR012678">
    <property type="entry name" value="Ribosomal_uL23/eL15/eS24_sf"/>
</dbReference>
<protein>
    <recommendedName>
        <fullName evidence="4">Large ribosomal subunit protein uL23</fullName>
    </recommendedName>
</protein>
<keyword evidence="4" id="KW-0699">rRNA-binding</keyword>
<dbReference type="HAMAP" id="MF_01369_B">
    <property type="entry name" value="Ribosomal_uL23_B"/>
    <property type="match status" value="1"/>
</dbReference>
<sequence length="150" mass="17207">MGILKKFTTGKKNSPAKEREVLDVEKKISTNDKKVIDKKNIKKNEPTIKKVVPHSNSNAYKVLIRPYVSEKATVAETQGSYTFEVVHDTNKFEIKKAVKEIYGIMPKKVRLMNFEGKRVRFGKKLGRRKDWKKAIVILPKGKTINIHEGV</sequence>